<proteinExistence type="predicted"/>
<evidence type="ECO:0000313" key="3">
    <source>
        <dbReference type="Proteomes" id="UP000297245"/>
    </source>
</evidence>
<gene>
    <name evidence="2" type="ORF">K435DRAFT_833795</name>
</gene>
<evidence type="ECO:0000313" key="2">
    <source>
        <dbReference type="EMBL" id="THV07094.1"/>
    </source>
</evidence>
<name>A0A4S8MX85_DENBC</name>
<reference evidence="2 3" key="1">
    <citation type="journal article" date="2019" name="Nat. Ecol. Evol.">
        <title>Megaphylogeny resolves global patterns of mushroom evolution.</title>
        <authorList>
            <person name="Varga T."/>
            <person name="Krizsan K."/>
            <person name="Foldi C."/>
            <person name="Dima B."/>
            <person name="Sanchez-Garcia M."/>
            <person name="Sanchez-Ramirez S."/>
            <person name="Szollosi G.J."/>
            <person name="Szarkandi J.G."/>
            <person name="Papp V."/>
            <person name="Albert L."/>
            <person name="Andreopoulos W."/>
            <person name="Angelini C."/>
            <person name="Antonin V."/>
            <person name="Barry K.W."/>
            <person name="Bougher N.L."/>
            <person name="Buchanan P."/>
            <person name="Buyck B."/>
            <person name="Bense V."/>
            <person name="Catcheside P."/>
            <person name="Chovatia M."/>
            <person name="Cooper J."/>
            <person name="Damon W."/>
            <person name="Desjardin D."/>
            <person name="Finy P."/>
            <person name="Geml J."/>
            <person name="Haridas S."/>
            <person name="Hughes K."/>
            <person name="Justo A."/>
            <person name="Karasinski D."/>
            <person name="Kautmanova I."/>
            <person name="Kiss B."/>
            <person name="Kocsube S."/>
            <person name="Kotiranta H."/>
            <person name="LaButti K.M."/>
            <person name="Lechner B.E."/>
            <person name="Liimatainen K."/>
            <person name="Lipzen A."/>
            <person name="Lukacs Z."/>
            <person name="Mihaltcheva S."/>
            <person name="Morgado L.N."/>
            <person name="Niskanen T."/>
            <person name="Noordeloos M.E."/>
            <person name="Ohm R.A."/>
            <person name="Ortiz-Santana B."/>
            <person name="Ovrebo C."/>
            <person name="Racz N."/>
            <person name="Riley R."/>
            <person name="Savchenko A."/>
            <person name="Shiryaev A."/>
            <person name="Soop K."/>
            <person name="Spirin V."/>
            <person name="Szebenyi C."/>
            <person name="Tomsovsky M."/>
            <person name="Tulloss R.E."/>
            <person name="Uehling J."/>
            <person name="Grigoriev I.V."/>
            <person name="Vagvolgyi C."/>
            <person name="Papp T."/>
            <person name="Martin F.M."/>
            <person name="Miettinen O."/>
            <person name="Hibbett D.S."/>
            <person name="Nagy L.G."/>
        </authorList>
    </citation>
    <scope>NUCLEOTIDE SEQUENCE [LARGE SCALE GENOMIC DNA]</scope>
    <source>
        <strain evidence="2 3">CBS 962.96</strain>
    </source>
</reference>
<feature type="chain" id="PRO_5020424272" evidence="1">
    <location>
        <begin position="22"/>
        <end position="50"/>
    </location>
</feature>
<dbReference type="EMBL" id="ML179039">
    <property type="protein sequence ID" value="THV07094.1"/>
    <property type="molecule type" value="Genomic_DNA"/>
</dbReference>
<keyword evidence="1" id="KW-0732">Signal</keyword>
<protein>
    <submittedName>
        <fullName evidence="2">Uncharacterized protein</fullName>
    </submittedName>
</protein>
<dbReference type="AlphaFoldDB" id="A0A4S8MX85"/>
<evidence type="ECO:0000256" key="1">
    <source>
        <dbReference type="SAM" id="SignalP"/>
    </source>
</evidence>
<sequence>MRYFQFTTYFFVALFAIGVVSQPVTEKRRDAEAACQIEDSTETGPKQCVA</sequence>
<feature type="signal peptide" evidence="1">
    <location>
        <begin position="1"/>
        <end position="21"/>
    </location>
</feature>
<keyword evidence="3" id="KW-1185">Reference proteome</keyword>
<accession>A0A4S8MX85</accession>
<dbReference type="Proteomes" id="UP000297245">
    <property type="component" value="Unassembled WGS sequence"/>
</dbReference>
<organism evidence="2 3">
    <name type="scientific">Dendrothele bispora (strain CBS 962.96)</name>
    <dbReference type="NCBI Taxonomy" id="1314807"/>
    <lineage>
        <taxon>Eukaryota</taxon>
        <taxon>Fungi</taxon>
        <taxon>Dikarya</taxon>
        <taxon>Basidiomycota</taxon>
        <taxon>Agaricomycotina</taxon>
        <taxon>Agaricomycetes</taxon>
        <taxon>Agaricomycetidae</taxon>
        <taxon>Agaricales</taxon>
        <taxon>Agaricales incertae sedis</taxon>
        <taxon>Dendrothele</taxon>
    </lineage>
</organism>